<keyword evidence="6" id="KW-0862">Zinc</keyword>
<dbReference type="InterPro" id="IPR042102">
    <property type="entry name" value="RNA_pol_Rpb1_3_sf"/>
</dbReference>
<dbReference type="GO" id="GO:0003899">
    <property type="term" value="F:DNA-directed RNA polymerase activity"/>
    <property type="evidence" value="ECO:0007669"/>
    <property type="project" value="UniProtKB-EC"/>
</dbReference>
<organism evidence="9 10">
    <name type="scientific">Malus domestica</name>
    <name type="common">Apple</name>
    <name type="synonym">Pyrus malus</name>
    <dbReference type="NCBI Taxonomy" id="3750"/>
    <lineage>
        <taxon>Eukaryota</taxon>
        <taxon>Viridiplantae</taxon>
        <taxon>Streptophyta</taxon>
        <taxon>Embryophyta</taxon>
        <taxon>Tracheophyta</taxon>
        <taxon>Spermatophyta</taxon>
        <taxon>Magnoliopsida</taxon>
        <taxon>eudicotyledons</taxon>
        <taxon>Gunneridae</taxon>
        <taxon>Pentapetalae</taxon>
        <taxon>rosids</taxon>
        <taxon>fabids</taxon>
        <taxon>Rosales</taxon>
        <taxon>Rosaceae</taxon>
        <taxon>Amygdaloideae</taxon>
        <taxon>Maleae</taxon>
        <taxon>Malus</taxon>
    </lineage>
</organism>
<accession>A0A498JFG8</accession>
<dbReference type="InterPro" id="IPR038120">
    <property type="entry name" value="Rpb1_funnel_sf"/>
</dbReference>
<evidence type="ECO:0000313" key="10">
    <source>
        <dbReference type="Proteomes" id="UP000290289"/>
    </source>
</evidence>
<name>A0A498JFG8_MALDO</name>
<keyword evidence="4" id="KW-0808">Transferase</keyword>
<dbReference type="EMBL" id="RDQH01000333">
    <property type="protein sequence ID" value="RXH93876.1"/>
    <property type="molecule type" value="Genomic_DNA"/>
</dbReference>
<evidence type="ECO:0000256" key="8">
    <source>
        <dbReference type="SAM" id="MobiDB-lite"/>
    </source>
</evidence>
<dbReference type="InterPro" id="IPR045867">
    <property type="entry name" value="DNA-dir_RpoC_beta_prime"/>
</dbReference>
<dbReference type="EC" id="2.7.7.6" evidence="2"/>
<evidence type="ECO:0000256" key="2">
    <source>
        <dbReference type="ARBA" id="ARBA00012418"/>
    </source>
</evidence>
<evidence type="ECO:0000256" key="7">
    <source>
        <dbReference type="ARBA" id="ARBA00023163"/>
    </source>
</evidence>
<dbReference type="GO" id="GO:0005736">
    <property type="term" value="C:RNA polymerase I complex"/>
    <property type="evidence" value="ECO:0007669"/>
    <property type="project" value="TreeGrafter"/>
</dbReference>
<sequence length="256" mass="28439">MATAVIIAGTDGELYGSDAAGILLSVLSRLFTVYLQMHGFTCGVDDLLVMPSKDTKMKEQLESCEEIGEKVFRDFIEVEDDKRKDLVALQLNIEKFIRSNGESALAALDRRIISQLNNKTSNSDVFKQLLLKGLSKPSVKNCIYLMTTSGAKGSVVVFEMEDISPEVSAYLEETLASRYKDWKSALHKYFQLWESPEIARLRGQVAAQGDHIRAQDERMNMIVQALAMSGLQIPTMPAPNVAPPSTSQPFRPDDTE</sequence>
<dbReference type="PANTHER" id="PTHR19376">
    <property type="entry name" value="DNA-DIRECTED RNA POLYMERASE"/>
    <property type="match status" value="1"/>
</dbReference>
<gene>
    <name evidence="9" type="ORF">DVH24_015943</name>
</gene>
<comment type="similarity">
    <text evidence="1">Belongs to the RNA polymerase beta' chain family.</text>
</comment>
<keyword evidence="5" id="KW-0548">Nucleotidyltransferase</keyword>
<keyword evidence="10" id="KW-1185">Reference proteome</keyword>
<evidence type="ECO:0000256" key="3">
    <source>
        <dbReference type="ARBA" id="ARBA00022478"/>
    </source>
</evidence>
<feature type="region of interest" description="Disordered" evidence="8">
    <location>
        <begin position="234"/>
        <end position="256"/>
    </location>
</feature>
<evidence type="ECO:0000256" key="4">
    <source>
        <dbReference type="ARBA" id="ARBA00022679"/>
    </source>
</evidence>
<evidence type="ECO:0000256" key="1">
    <source>
        <dbReference type="ARBA" id="ARBA00006460"/>
    </source>
</evidence>
<evidence type="ECO:0000256" key="6">
    <source>
        <dbReference type="ARBA" id="ARBA00022833"/>
    </source>
</evidence>
<proteinExistence type="inferred from homology"/>
<keyword evidence="3" id="KW-0240">DNA-directed RNA polymerase</keyword>
<dbReference type="STRING" id="3750.A0A498JFG8"/>
<dbReference type="PANTHER" id="PTHR19376:SF11">
    <property type="entry name" value="DNA-DIRECTED RNA POLYMERASE I SUBUNIT RPA1"/>
    <property type="match status" value="1"/>
</dbReference>
<evidence type="ECO:0000256" key="5">
    <source>
        <dbReference type="ARBA" id="ARBA00022695"/>
    </source>
</evidence>
<comment type="caution">
    <text evidence="9">The sequence shown here is derived from an EMBL/GenBank/DDBJ whole genome shotgun (WGS) entry which is preliminary data.</text>
</comment>
<dbReference type="Gene3D" id="1.10.274.100">
    <property type="entry name" value="RNA polymerase Rpb1, domain 3"/>
    <property type="match status" value="1"/>
</dbReference>
<dbReference type="AlphaFoldDB" id="A0A498JFG8"/>
<dbReference type="Gene3D" id="1.10.132.30">
    <property type="match status" value="1"/>
</dbReference>
<evidence type="ECO:0000313" key="9">
    <source>
        <dbReference type="EMBL" id="RXH93876.1"/>
    </source>
</evidence>
<keyword evidence="7" id="KW-0804">Transcription</keyword>
<dbReference type="Proteomes" id="UP000290289">
    <property type="component" value="Chromosome 7"/>
</dbReference>
<reference evidence="9 10" key="1">
    <citation type="submission" date="2018-10" db="EMBL/GenBank/DDBJ databases">
        <title>A high-quality apple genome assembly.</title>
        <authorList>
            <person name="Hu J."/>
        </authorList>
    </citation>
    <scope>NUCLEOTIDE SEQUENCE [LARGE SCALE GENOMIC DNA]</scope>
    <source>
        <strain evidence="10">cv. HFTH1</strain>
        <tissue evidence="9">Young leaf</tissue>
    </source>
</reference>
<dbReference type="GO" id="GO:0006351">
    <property type="term" value="P:DNA-templated transcription"/>
    <property type="evidence" value="ECO:0007669"/>
    <property type="project" value="InterPro"/>
</dbReference>
<dbReference type="SUPFAM" id="SSF64484">
    <property type="entry name" value="beta and beta-prime subunits of DNA dependent RNA-polymerase"/>
    <property type="match status" value="1"/>
</dbReference>
<protein>
    <recommendedName>
        <fullName evidence="2">DNA-directed RNA polymerase</fullName>
        <ecNumber evidence="2">2.7.7.6</ecNumber>
    </recommendedName>
</protein>